<evidence type="ECO:0000313" key="1">
    <source>
        <dbReference type="EMBL" id="OLP04939.1"/>
    </source>
</evidence>
<keyword evidence="2" id="KW-1185">Reference proteome</keyword>
<reference evidence="1 2" key="1">
    <citation type="submission" date="2017-01" db="EMBL/GenBank/DDBJ databases">
        <title>Genome sequence of Rhodoferax antarcticus ANT.BR, a psychrophilic purple nonsulfur bacterium from an Antarctic microbial mat.</title>
        <authorList>
            <person name="Baker J."/>
            <person name="Riester C."/>
            <person name="Skinner B."/>
            <person name="Newell A."/>
            <person name="Swingley W."/>
            <person name="Madigan M."/>
            <person name="Jung D."/>
            <person name="Asao M."/>
            <person name="Chen M."/>
            <person name="Loughlin P."/>
            <person name="Pan H."/>
            <person name="Lin S."/>
            <person name="Li N."/>
            <person name="Shaw J."/>
            <person name="Prado M."/>
            <person name="Sherman C."/>
            <person name="Li X."/>
            <person name="Tang J."/>
            <person name="Blankenship R."/>
            <person name="Zhao T."/>
            <person name="Touchman J."/>
            <person name="Sattley M."/>
        </authorList>
    </citation>
    <scope>NUCLEOTIDE SEQUENCE [LARGE SCALE GENOMIC DNA]</scope>
    <source>
        <strain evidence="1 2">ANT.BR</strain>
    </source>
</reference>
<comment type="caution">
    <text evidence="1">The sequence shown here is derived from an EMBL/GenBank/DDBJ whole genome shotgun (WGS) entry which is preliminary data.</text>
</comment>
<protein>
    <recommendedName>
        <fullName evidence="3">Phage coat protein</fullName>
    </recommendedName>
</protein>
<dbReference type="AlphaFoldDB" id="A0A1Q8YAJ9"/>
<dbReference type="EMBL" id="MSYM01000018">
    <property type="protein sequence ID" value="OLP04939.1"/>
    <property type="molecule type" value="Genomic_DNA"/>
</dbReference>
<dbReference type="RefSeq" id="WP_075587854.1">
    <property type="nucleotide sequence ID" value="NZ_MSYM01000018.1"/>
</dbReference>
<proteinExistence type="predicted"/>
<dbReference type="Proteomes" id="UP000185911">
    <property type="component" value="Unassembled WGS sequence"/>
</dbReference>
<evidence type="ECO:0000313" key="2">
    <source>
        <dbReference type="Proteomes" id="UP000185911"/>
    </source>
</evidence>
<name>A0A1Q8YAJ9_9BURK</name>
<sequence length="329" mass="34467">MATVQIQDVVVPGQFTSYIVENSIEKSALVTSGIVTRNAAIDSQLQAGADSFSAPFWKDLADDEANIANDDPAILAVPRKLSSGKQIVRKAFLHQSWAAMNLASELSGANALGRIQDRVAAYWTRQAQKRLIASLAGIMADNVANDSSDMVADISAAVGALANFSANAVLDAAGSLGDGMRDFTAIGMHSATYKAALKADMIVTLPDSQGGFIQTFRGLGILVDDGLPVASSKYTTVLFGPGAVGYGTSSPRIASGTEIENIPGAGNGGGQQILHSRVNLAMHPLGFQWKETTVAGDSPTIAELALAVNWDRVAQRKNVPVAYIIHKLA</sequence>
<dbReference type="STRING" id="81479.RA876_12640"/>
<organism evidence="1 2">
    <name type="scientific">Rhodoferax antarcticus ANT.BR</name>
    <dbReference type="NCBI Taxonomy" id="1111071"/>
    <lineage>
        <taxon>Bacteria</taxon>
        <taxon>Pseudomonadati</taxon>
        <taxon>Pseudomonadota</taxon>
        <taxon>Betaproteobacteria</taxon>
        <taxon>Burkholderiales</taxon>
        <taxon>Comamonadaceae</taxon>
        <taxon>Rhodoferax</taxon>
    </lineage>
</organism>
<evidence type="ECO:0008006" key="3">
    <source>
        <dbReference type="Google" id="ProtNLM"/>
    </source>
</evidence>
<gene>
    <name evidence="1" type="ORF">BLL52_3759</name>
</gene>
<accession>A0A1Q8YAJ9</accession>